<dbReference type="PANTHER" id="PTHR34219:SF4">
    <property type="entry name" value="PEPSY DOMAIN-CONTAINING PROTEIN"/>
    <property type="match status" value="1"/>
</dbReference>
<feature type="compositionally biased region" description="Basic and acidic residues" evidence="1">
    <location>
        <begin position="558"/>
        <end position="570"/>
    </location>
</feature>
<feature type="transmembrane region" description="Helical" evidence="2">
    <location>
        <begin position="434"/>
        <end position="451"/>
    </location>
</feature>
<reference evidence="3 4" key="1">
    <citation type="submission" date="2007-03" db="EMBL/GenBank/DDBJ databases">
        <title>Complete sequence of Shewanella loihica PV-4.</title>
        <authorList>
            <consortium name="US DOE Joint Genome Institute"/>
            <person name="Copeland A."/>
            <person name="Lucas S."/>
            <person name="Lapidus A."/>
            <person name="Barry K."/>
            <person name="Detter J.C."/>
            <person name="Glavina del Rio T."/>
            <person name="Hammon N."/>
            <person name="Israni S."/>
            <person name="Dalin E."/>
            <person name="Tice H."/>
            <person name="Pitluck S."/>
            <person name="Chain P."/>
            <person name="Malfatti S."/>
            <person name="Shin M."/>
            <person name="Vergez L."/>
            <person name="Schmutz J."/>
            <person name="Larimer F."/>
            <person name="Land M."/>
            <person name="Hauser L."/>
            <person name="Kyrpides N."/>
            <person name="Mikhailova N."/>
            <person name="Romine M.F."/>
            <person name="Serres G."/>
            <person name="Fredrickson J."/>
            <person name="Tiedje J."/>
            <person name="Richardson P."/>
        </authorList>
    </citation>
    <scope>NUCLEOTIDE SEQUENCE [LARGE SCALE GENOMIC DNA]</scope>
    <source>
        <strain evidence="4">ATCC BAA-1088 / PV-4</strain>
    </source>
</reference>
<gene>
    <name evidence="3" type="ordered locus">Shew_1239</name>
</gene>
<keyword evidence="2" id="KW-0472">Membrane</keyword>
<dbReference type="Proteomes" id="UP000001558">
    <property type="component" value="Chromosome"/>
</dbReference>
<dbReference type="HOGENOM" id="CLU_025664_2_0_6"/>
<evidence type="ECO:0000256" key="2">
    <source>
        <dbReference type="SAM" id="Phobius"/>
    </source>
</evidence>
<organism evidence="3 4">
    <name type="scientific">Shewanella loihica (strain ATCC BAA-1088 / PV-4)</name>
    <dbReference type="NCBI Taxonomy" id="323850"/>
    <lineage>
        <taxon>Bacteria</taxon>
        <taxon>Pseudomonadati</taxon>
        <taxon>Pseudomonadota</taxon>
        <taxon>Gammaproteobacteria</taxon>
        <taxon>Alteromonadales</taxon>
        <taxon>Shewanellaceae</taxon>
        <taxon>Shewanella</taxon>
    </lineage>
</organism>
<feature type="transmembrane region" description="Helical" evidence="2">
    <location>
        <begin position="198"/>
        <end position="222"/>
    </location>
</feature>
<dbReference type="PANTHER" id="PTHR34219">
    <property type="entry name" value="IRON-REGULATED INNER MEMBRANE PROTEIN-RELATED"/>
    <property type="match status" value="1"/>
</dbReference>
<dbReference type="KEGG" id="slo:Shew_1239"/>
<keyword evidence="2" id="KW-0812">Transmembrane</keyword>
<dbReference type="EMBL" id="CP000606">
    <property type="protein sequence ID" value="ABO23109.1"/>
    <property type="molecule type" value="Genomic_DNA"/>
</dbReference>
<dbReference type="Pfam" id="PF03929">
    <property type="entry name" value="PepSY_TM"/>
    <property type="match status" value="1"/>
</dbReference>
<feature type="transmembrane region" description="Helical" evidence="2">
    <location>
        <begin position="495"/>
        <end position="515"/>
    </location>
</feature>
<evidence type="ECO:0000256" key="1">
    <source>
        <dbReference type="SAM" id="MobiDB-lite"/>
    </source>
</evidence>
<feature type="transmembrane region" description="Helical" evidence="2">
    <location>
        <begin position="351"/>
        <end position="372"/>
    </location>
</feature>
<sequence length="570" mass="63964" precursor="true">MKETFFRSMTWMHTWAGLAVCWLLLLIFFAGSLSYFRHEISLWSKPELHKSVFQDYDQQRIGQQIAKGQAYLADKAPDAASWTISFPSERKPYLSFGWADEPKKGERRGKFHEHVVSQDGQQMITEIRDSRGGNFFYRLHFDLHYLPVVAARWIVGLATMAMLIALISGVVIHKRIFKDFFSFRPAKGSRSWLDAHNVSAVMALPYHLIITYTGLITLMFMFMPWGALQEYDGDVRAFRADLNPARIQTKPSKDAAPLIEAASLLPQIEQQWGAAPLKQVSISAPGKDNSRISFALNSEQTVTDRRNLLIFDGVKGELISKADPDSATYKTYDTLMALHTARFADWALRGFFFLCGLLGCAMVATGTLLWAVKIAQKQQKAIQSGTKPTVGLRLVNGLNISFICGLPLATAIFFYANRLLPLDIADRAQREVDAFFIMLAIIALVALWDGLRGAQSWRRWRQWLLLGALAYAALPLLGAVTSGQSLLANMIDNQWTLVGFDMVSLLFALALGFAARQVRQSKLINPRQSATSPRTSTARAGRSRVGRVSRPNTTAMTRETRDTDLEEVRQ</sequence>
<name>A3QCB1_SHELP</name>
<feature type="transmembrane region" description="Helical" evidence="2">
    <location>
        <begin position="463"/>
        <end position="483"/>
    </location>
</feature>
<feature type="transmembrane region" description="Helical" evidence="2">
    <location>
        <begin position="153"/>
        <end position="177"/>
    </location>
</feature>
<evidence type="ECO:0000313" key="4">
    <source>
        <dbReference type="Proteomes" id="UP000001558"/>
    </source>
</evidence>
<keyword evidence="4" id="KW-1185">Reference proteome</keyword>
<dbReference type="eggNOG" id="COG3182">
    <property type="taxonomic scope" value="Bacteria"/>
</dbReference>
<feature type="region of interest" description="Disordered" evidence="1">
    <location>
        <begin position="524"/>
        <end position="570"/>
    </location>
</feature>
<proteinExistence type="predicted"/>
<feature type="compositionally biased region" description="Polar residues" evidence="1">
    <location>
        <begin position="524"/>
        <end position="537"/>
    </location>
</feature>
<dbReference type="InterPro" id="IPR005625">
    <property type="entry name" value="PepSY-ass_TM"/>
</dbReference>
<dbReference type="OrthoDB" id="9776609at2"/>
<feature type="transmembrane region" description="Helical" evidence="2">
    <location>
        <begin position="393"/>
        <end position="414"/>
    </location>
</feature>
<protein>
    <submittedName>
        <fullName evidence="3">PepSY-associated TM helix domain protein</fullName>
    </submittedName>
</protein>
<dbReference type="STRING" id="323850.Shew_1239"/>
<keyword evidence="2" id="KW-1133">Transmembrane helix</keyword>
<dbReference type="AlphaFoldDB" id="A3QCB1"/>
<accession>A3QCB1</accession>
<evidence type="ECO:0000313" key="3">
    <source>
        <dbReference type="EMBL" id="ABO23109.1"/>
    </source>
</evidence>
<dbReference type="RefSeq" id="WP_011865041.1">
    <property type="nucleotide sequence ID" value="NC_009092.1"/>
</dbReference>